<accession>A0A2P2P8G9</accession>
<proteinExistence type="predicted"/>
<reference evidence="1" key="1">
    <citation type="submission" date="2018-02" db="EMBL/GenBank/DDBJ databases">
        <title>Rhizophora mucronata_Transcriptome.</title>
        <authorList>
            <person name="Meera S.P."/>
            <person name="Sreeshan A."/>
            <person name="Augustine A."/>
        </authorList>
    </citation>
    <scope>NUCLEOTIDE SEQUENCE</scope>
    <source>
        <tissue evidence="1">Leaf</tissue>
    </source>
</reference>
<dbReference type="EMBL" id="GGEC01070564">
    <property type="protein sequence ID" value="MBX51048.1"/>
    <property type="molecule type" value="Transcribed_RNA"/>
</dbReference>
<protein>
    <submittedName>
        <fullName evidence="1">Uncharacterized protein</fullName>
    </submittedName>
</protein>
<organism evidence="1">
    <name type="scientific">Rhizophora mucronata</name>
    <name type="common">Asiatic mangrove</name>
    <dbReference type="NCBI Taxonomy" id="61149"/>
    <lineage>
        <taxon>Eukaryota</taxon>
        <taxon>Viridiplantae</taxon>
        <taxon>Streptophyta</taxon>
        <taxon>Embryophyta</taxon>
        <taxon>Tracheophyta</taxon>
        <taxon>Spermatophyta</taxon>
        <taxon>Magnoliopsida</taxon>
        <taxon>eudicotyledons</taxon>
        <taxon>Gunneridae</taxon>
        <taxon>Pentapetalae</taxon>
        <taxon>rosids</taxon>
        <taxon>fabids</taxon>
        <taxon>Malpighiales</taxon>
        <taxon>Rhizophoraceae</taxon>
        <taxon>Rhizophora</taxon>
    </lineage>
</organism>
<dbReference type="AlphaFoldDB" id="A0A2P2P8G9"/>
<name>A0A2P2P8G9_RHIMU</name>
<sequence length="36" mass="4270">MQSKRDFKRQWILFSAKTLQCRIASLVCFCNISFVT</sequence>
<evidence type="ECO:0000313" key="1">
    <source>
        <dbReference type="EMBL" id="MBX51048.1"/>
    </source>
</evidence>